<dbReference type="EMBL" id="JARKIB010000015">
    <property type="protein sequence ID" value="KAJ7771594.1"/>
    <property type="molecule type" value="Genomic_DNA"/>
</dbReference>
<dbReference type="PANTHER" id="PTHR13117:SF5">
    <property type="entry name" value="PROTEIN RFT1 HOMOLOG"/>
    <property type="match status" value="1"/>
</dbReference>
<comment type="subcellular location">
    <subcellularLocation>
        <location evidence="1 10">Endoplasmic reticulum membrane</location>
        <topology evidence="1 10">Multi-pass membrane protein</topology>
    </subcellularLocation>
</comment>
<comment type="caution">
    <text evidence="10">Lacks conserved residue(s) required for the propagation of feature annotation.</text>
</comment>
<keyword evidence="10" id="KW-0813">Transport</keyword>
<comment type="similarity">
    <text evidence="3 10">Belongs to the RFT1 family.</text>
</comment>
<feature type="transmembrane region" description="Helical" evidence="10">
    <location>
        <begin position="410"/>
        <end position="431"/>
    </location>
</feature>
<feature type="transmembrane region" description="Helical" evidence="10">
    <location>
        <begin position="149"/>
        <end position="165"/>
    </location>
</feature>
<reference evidence="11" key="1">
    <citation type="submission" date="2023-03" db="EMBL/GenBank/DDBJ databases">
        <title>Massive genome expansion in bonnet fungi (Mycena s.s.) driven by repeated elements and novel gene families across ecological guilds.</title>
        <authorList>
            <consortium name="Lawrence Berkeley National Laboratory"/>
            <person name="Harder C.B."/>
            <person name="Miyauchi S."/>
            <person name="Viragh M."/>
            <person name="Kuo A."/>
            <person name="Thoen E."/>
            <person name="Andreopoulos B."/>
            <person name="Lu D."/>
            <person name="Skrede I."/>
            <person name="Drula E."/>
            <person name="Henrissat B."/>
            <person name="Morin E."/>
            <person name="Kohler A."/>
            <person name="Barry K."/>
            <person name="LaButti K."/>
            <person name="Morin E."/>
            <person name="Salamov A."/>
            <person name="Lipzen A."/>
            <person name="Mereny Z."/>
            <person name="Hegedus B."/>
            <person name="Baldrian P."/>
            <person name="Stursova M."/>
            <person name="Weitz H."/>
            <person name="Taylor A."/>
            <person name="Grigoriev I.V."/>
            <person name="Nagy L.G."/>
            <person name="Martin F."/>
            <person name="Kauserud H."/>
        </authorList>
    </citation>
    <scope>NUCLEOTIDE SEQUENCE</scope>
    <source>
        <strain evidence="11">CBHHK182m</strain>
    </source>
</reference>
<dbReference type="GO" id="GO:0005789">
    <property type="term" value="C:endoplasmic reticulum membrane"/>
    <property type="evidence" value="ECO:0007669"/>
    <property type="project" value="UniProtKB-SubCell"/>
</dbReference>
<proteinExistence type="inferred from homology"/>
<evidence type="ECO:0000256" key="9">
    <source>
        <dbReference type="ARBA" id="ARBA00045912"/>
    </source>
</evidence>
<comment type="pathway">
    <text evidence="2">Protein modification; protein glycosylation.</text>
</comment>
<feature type="transmembrane region" description="Helical" evidence="10">
    <location>
        <begin position="75"/>
        <end position="97"/>
    </location>
</feature>
<keyword evidence="12" id="KW-1185">Reference proteome</keyword>
<accession>A0AAD7JVN6</accession>
<evidence type="ECO:0000256" key="7">
    <source>
        <dbReference type="ARBA" id="ARBA00023136"/>
    </source>
</evidence>
<evidence type="ECO:0000313" key="12">
    <source>
        <dbReference type="Proteomes" id="UP001215598"/>
    </source>
</evidence>
<evidence type="ECO:0000256" key="4">
    <source>
        <dbReference type="ARBA" id="ARBA00022692"/>
    </source>
</evidence>
<keyword evidence="7 10" id="KW-0472">Membrane</keyword>
<feature type="transmembrane region" description="Helical" evidence="10">
    <location>
        <begin position="177"/>
        <end position="196"/>
    </location>
</feature>
<evidence type="ECO:0000256" key="1">
    <source>
        <dbReference type="ARBA" id="ARBA00004477"/>
    </source>
</evidence>
<organism evidence="11 12">
    <name type="scientific">Mycena metata</name>
    <dbReference type="NCBI Taxonomy" id="1033252"/>
    <lineage>
        <taxon>Eukaryota</taxon>
        <taxon>Fungi</taxon>
        <taxon>Dikarya</taxon>
        <taxon>Basidiomycota</taxon>
        <taxon>Agaricomycotina</taxon>
        <taxon>Agaricomycetes</taxon>
        <taxon>Agaricomycetidae</taxon>
        <taxon>Agaricales</taxon>
        <taxon>Marasmiineae</taxon>
        <taxon>Mycenaceae</taxon>
        <taxon>Mycena</taxon>
    </lineage>
</organism>
<feature type="transmembrane region" description="Helical" evidence="10">
    <location>
        <begin position="348"/>
        <end position="367"/>
    </location>
</feature>
<sequence>MSSRQLTSLIGLQVLSRGVTFVLNQALFRLASPRAFGTAAIQFELISSTILFISREGVRNSLLRVKRAQDGSWNAGNLSFLPLAIGAPLALATSFVYARLAAQETRSQAGFYGGIGVYALAAMMELWCEPMHNQAMSEMKTHVRVRAEGMGITMKTFVTFIVLLYDSKAQLDGDLALIAFAMGQLAYSLCLLVVYLSHYGLSALLPASASDSAKIEDGIFRLSLTMTGQSVIKHFLTEGDKLVLASFSPLRDQGGYAIAVNYGSLVARIIFQPIEETSRISFSRMLAPPVHKEALQTASQALITLLSIQISLSLILLVFGTAYLPIVLPVLLPRQYLFTSAPHVLSAWVWYIPVLALNGGLEAFISSVSTPRDLNRQSWWMAGFSVIYIGAAVQLYGWHFGDSSLVYANIINLSARIVYAVFFVSAFFSAYNARSVLAWRNTLPGYSLSTACCVSWAVVRQSARRLDIPGTVARSGAGISVLMNKNVLVHVATGGVFGVLCLGVWWYTEGRQHLALSRARPKTE</sequence>
<name>A0AAD7JVN6_9AGAR</name>
<keyword evidence="5 10" id="KW-0256">Endoplasmic reticulum</keyword>
<dbReference type="AlphaFoldDB" id="A0AAD7JVN6"/>
<evidence type="ECO:0000256" key="5">
    <source>
        <dbReference type="ARBA" id="ARBA00022824"/>
    </source>
</evidence>
<gene>
    <name evidence="11" type="ORF">B0H16DRAFT_1673089</name>
</gene>
<evidence type="ECO:0000256" key="3">
    <source>
        <dbReference type="ARBA" id="ARBA00010288"/>
    </source>
</evidence>
<dbReference type="Proteomes" id="UP001215598">
    <property type="component" value="Unassembled WGS sequence"/>
</dbReference>
<keyword evidence="6 10" id="KW-1133">Transmembrane helix</keyword>
<evidence type="ECO:0000256" key="2">
    <source>
        <dbReference type="ARBA" id="ARBA00004922"/>
    </source>
</evidence>
<feature type="transmembrane region" description="Helical" evidence="10">
    <location>
        <begin position="487"/>
        <end position="508"/>
    </location>
</feature>
<dbReference type="Pfam" id="PF04506">
    <property type="entry name" value="Rft-1"/>
    <property type="match status" value="1"/>
</dbReference>
<feature type="transmembrane region" description="Helical" evidence="10">
    <location>
        <begin position="379"/>
        <end position="398"/>
    </location>
</feature>
<dbReference type="InterPro" id="IPR007594">
    <property type="entry name" value="RFT1"/>
</dbReference>
<evidence type="ECO:0000256" key="10">
    <source>
        <dbReference type="RuleBase" id="RU365067"/>
    </source>
</evidence>
<comment type="function">
    <text evidence="9 10">Intramembrane glycolipid transporter that operates in the biosynthetic pathway of dolichol-linked oligosaccharides, the glycan precursors employed in protein asparagine (N)-glycosylation. The sequential addition of sugars to dolichol pyrophosphate produces dolichol-linked oligosaccharides containing fourteen sugars, including two GlcNAcs, nine mannoses and three glucoses. Once assembled, the oligosaccharide is transferred from the lipid to nascent proteins by oligosaccharyltransferases. The assembly of dolichol-linked oligosaccharides begins on the cytosolic side of the endoplasmic reticulum membrane and finishes in its lumen. RFT1 could mediate the translocation of the cytosolically oriented intermediate DolPP-GlcNAc2Man5, produced by ALG11, into the ER lumen where dolichol-linked oligosaccharides assembly continues. However, the intramembrane lipid transporter activity could not be confirmed in vitro.</text>
</comment>
<feature type="transmembrane region" description="Helical" evidence="10">
    <location>
        <begin position="109"/>
        <end position="128"/>
    </location>
</feature>
<comment type="caution">
    <text evidence="11">The sequence shown here is derived from an EMBL/GenBank/DDBJ whole genome shotgun (WGS) entry which is preliminary data.</text>
</comment>
<feature type="transmembrane region" description="Helical" evidence="10">
    <location>
        <begin position="301"/>
        <end position="328"/>
    </location>
</feature>
<dbReference type="GO" id="GO:0034203">
    <property type="term" value="P:glycolipid translocation"/>
    <property type="evidence" value="ECO:0007669"/>
    <property type="project" value="TreeGrafter"/>
</dbReference>
<evidence type="ECO:0000256" key="8">
    <source>
        <dbReference type="ARBA" id="ARBA00044793"/>
    </source>
</evidence>
<keyword evidence="4 10" id="KW-0812">Transmembrane</keyword>
<dbReference type="GO" id="GO:0006488">
    <property type="term" value="P:dolichol-linked oligosaccharide biosynthetic process"/>
    <property type="evidence" value="ECO:0007669"/>
    <property type="project" value="InterPro"/>
</dbReference>
<dbReference type="PANTHER" id="PTHR13117">
    <property type="entry name" value="ENDOPLASMIC RETICULUM MULTISPAN TRANSMEMBRANE PROTEIN-RELATED"/>
    <property type="match status" value="1"/>
</dbReference>
<evidence type="ECO:0000256" key="6">
    <source>
        <dbReference type="ARBA" id="ARBA00022989"/>
    </source>
</evidence>
<protein>
    <recommendedName>
        <fullName evidence="8 10">Man(5)GlcNAc(2)-PP-dolichol translocation protein RFT1</fullName>
    </recommendedName>
</protein>
<evidence type="ECO:0000313" key="11">
    <source>
        <dbReference type="EMBL" id="KAJ7771594.1"/>
    </source>
</evidence>